<feature type="compositionally biased region" description="Low complexity" evidence="1">
    <location>
        <begin position="348"/>
        <end position="361"/>
    </location>
</feature>
<comment type="caution">
    <text evidence="3">The sequence shown here is derived from an EMBL/GenBank/DDBJ whole genome shotgun (WGS) entry which is preliminary data.</text>
</comment>
<evidence type="ECO:0000256" key="2">
    <source>
        <dbReference type="SAM" id="Phobius"/>
    </source>
</evidence>
<dbReference type="EMBL" id="JBBKAM010000002">
    <property type="protein sequence ID" value="MEJ8640522.1"/>
    <property type="molecule type" value="Genomic_DNA"/>
</dbReference>
<keyword evidence="2" id="KW-1133">Transmembrane helix</keyword>
<keyword evidence="4" id="KW-1185">Reference proteome</keyword>
<accession>A0ABU8TY27</accession>
<protein>
    <recommendedName>
        <fullName evidence="5">Integral membrane protein</fullName>
    </recommendedName>
</protein>
<sequence length="476" mass="49834">MTDYVKHLPTAALPEGVVPAWRVGDAQRWLDARVPAAWAPTATGLLLAGLAAVSIVLTPLGDVEPARHGEDWRGFAMGVLLTGLPVWFRYLPAATLVAAPVLAANAVLVLPGSPDTVGRIGHGLVLALSAWAFTGALVRLRARRRQRELALAAAGSARFPLPAPLPTGHRRRGLPGIVLGLACCVGAAAALAHGVRLEVRASGGADPYDPFGMQLLAWMLLVPGTTLLGRGLARRRAARRLHRRPQPALVVGVRDSASGHDWLLPDADTTTAPPLIALFARSRDTLSGRRVLLAGSQRNLRTSHHDIHPRTEPFEAVLYGAVHEGAEVVLESAVYAGDTRLVSHVTAAPRSRAAATACAPGSRPPARTARPSGSRHAWRRRGGANGSGSARSRRAPTPPPPAAAEGAVGDAAGDAAAAADPAACPRRSFRFPVRSLQFRGRVRPAPPGRPSRSAGSGPRHGPRRPPVPPRPLGRAG</sequence>
<feature type="transmembrane region" description="Helical" evidence="2">
    <location>
        <begin position="120"/>
        <end position="138"/>
    </location>
</feature>
<keyword evidence="2" id="KW-0472">Membrane</keyword>
<feature type="transmembrane region" description="Helical" evidence="2">
    <location>
        <begin position="174"/>
        <end position="195"/>
    </location>
</feature>
<gene>
    <name evidence="3" type="ORF">WKI68_01905</name>
</gene>
<proteinExistence type="predicted"/>
<evidence type="ECO:0008006" key="5">
    <source>
        <dbReference type="Google" id="ProtNLM"/>
    </source>
</evidence>
<feature type="compositionally biased region" description="Pro residues" evidence="1">
    <location>
        <begin position="464"/>
        <end position="476"/>
    </location>
</feature>
<dbReference type="Proteomes" id="UP001382904">
    <property type="component" value="Unassembled WGS sequence"/>
</dbReference>
<feature type="region of interest" description="Disordered" evidence="1">
    <location>
        <begin position="348"/>
        <end position="476"/>
    </location>
</feature>
<evidence type="ECO:0000313" key="4">
    <source>
        <dbReference type="Proteomes" id="UP001382904"/>
    </source>
</evidence>
<reference evidence="3 4" key="1">
    <citation type="submission" date="2024-03" db="EMBL/GenBank/DDBJ databases">
        <title>Novel Streptomyces species of biotechnological and ecological value are a feature of Machair soil.</title>
        <authorList>
            <person name="Prole J.R."/>
            <person name="Goodfellow M."/>
            <person name="Allenby N."/>
            <person name="Ward A.C."/>
        </authorList>
    </citation>
    <scope>NUCLEOTIDE SEQUENCE [LARGE SCALE GENOMIC DNA]</scope>
    <source>
        <strain evidence="3 4">MS1.HAVA.3</strain>
    </source>
</reference>
<feature type="transmembrane region" description="Helical" evidence="2">
    <location>
        <begin position="215"/>
        <end position="233"/>
    </location>
</feature>
<evidence type="ECO:0000313" key="3">
    <source>
        <dbReference type="EMBL" id="MEJ8640522.1"/>
    </source>
</evidence>
<feature type="transmembrane region" description="Helical" evidence="2">
    <location>
        <begin position="37"/>
        <end position="60"/>
    </location>
</feature>
<feature type="compositionally biased region" description="Low complexity" evidence="1">
    <location>
        <begin position="403"/>
        <end position="426"/>
    </location>
</feature>
<evidence type="ECO:0000256" key="1">
    <source>
        <dbReference type="SAM" id="MobiDB-lite"/>
    </source>
</evidence>
<organism evidence="3 4">
    <name type="scientific">Streptomyces caledonius</name>
    <dbReference type="NCBI Taxonomy" id="3134107"/>
    <lineage>
        <taxon>Bacteria</taxon>
        <taxon>Bacillati</taxon>
        <taxon>Actinomycetota</taxon>
        <taxon>Actinomycetes</taxon>
        <taxon>Kitasatosporales</taxon>
        <taxon>Streptomycetaceae</taxon>
        <taxon>Streptomyces</taxon>
    </lineage>
</organism>
<feature type="compositionally biased region" description="Low complexity" evidence="1">
    <location>
        <begin position="450"/>
        <end position="459"/>
    </location>
</feature>
<name>A0ABU8TY27_9ACTN</name>
<keyword evidence="2" id="KW-0812">Transmembrane</keyword>